<comment type="caution">
    <text evidence="2">The sequence shown here is derived from an EMBL/GenBank/DDBJ whole genome shotgun (WGS) entry which is preliminary data.</text>
</comment>
<proteinExistence type="predicted"/>
<name>A0A9N8ZX34_9GLOM</name>
<organism evidence="2 4">
    <name type="scientific">Paraglomus occultum</name>
    <dbReference type="NCBI Taxonomy" id="144539"/>
    <lineage>
        <taxon>Eukaryota</taxon>
        <taxon>Fungi</taxon>
        <taxon>Fungi incertae sedis</taxon>
        <taxon>Mucoromycota</taxon>
        <taxon>Glomeromycotina</taxon>
        <taxon>Glomeromycetes</taxon>
        <taxon>Paraglomerales</taxon>
        <taxon>Paraglomeraceae</taxon>
        <taxon>Paraglomus</taxon>
    </lineage>
</organism>
<dbReference type="Proteomes" id="UP000789572">
    <property type="component" value="Unassembled WGS sequence"/>
</dbReference>
<gene>
    <name evidence="2" type="ORF">POCULU_LOCUS3022</name>
    <name evidence="3" type="ORF">POCULU_LOCUS3027</name>
</gene>
<feature type="region of interest" description="Disordered" evidence="1">
    <location>
        <begin position="1"/>
        <end position="20"/>
    </location>
</feature>
<protein>
    <submittedName>
        <fullName evidence="2">4160_t:CDS:1</fullName>
    </submittedName>
    <submittedName>
        <fullName evidence="3">4165_t:CDS:1</fullName>
    </submittedName>
</protein>
<dbReference type="EMBL" id="CAJVPJ010000312">
    <property type="protein sequence ID" value="CAG8510178.1"/>
    <property type="molecule type" value="Genomic_DNA"/>
</dbReference>
<feature type="non-terminal residue" evidence="2">
    <location>
        <position position="70"/>
    </location>
</feature>
<sequence length="70" mass="7842">MGYSKSQGNRPNEPLSPREQEWASNVMIGGIIWSVATKDNPWEGEAESYDFTLMYPSILADSHKLWPVGA</sequence>
<feature type="compositionally biased region" description="Polar residues" evidence="1">
    <location>
        <begin position="1"/>
        <end position="10"/>
    </location>
</feature>
<evidence type="ECO:0000256" key="1">
    <source>
        <dbReference type="SAM" id="MobiDB-lite"/>
    </source>
</evidence>
<evidence type="ECO:0000313" key="2">
    <source>
        <dbReference type="EMBL" id="CAG8510082.1"/>
    </source>
</evidence>
<evidence type="ECO:0000313" key="3">
    <source>
        <dbReference type="EMBL" id="CAG8510178.1"/>
    </source>
</evidence>
<evidence type="ECO:0000313" key="4">
    <source>
        <dbReference type="Proteomes" id="UP000789572"/>
    </source>
</evidence>
<dbReference type="EMBL" id="CAJVPJ010000312">
    <property type="protein sequence ID" value="CAG8510082.1"/>
    <property type="molecule type" value="Genomic_DNA"/>
</dbReference>
<dbReference type="AlphaFoldDB" id="A0A9N8ZX34"/>
<accession>A0A9N8ZX34</accession>
<keyword evidence="4" id="KW-1185">Reference proteome</keyword>
<reference evidence="2" key="1">
    <citation type="submission" date="2021-06" db="EMBL/GenBank/DDBJ databases">
        <authorList>
            <person name="Kallberg Y."/>
            <person name="Tangrot J."/>
            <person name="Rosling A."/>
        </authorList>
    </citation>
    <scope>NUCLEOTIDE SEQUENCE</scope>
    <source>
        <strain evidence="2">IA702</strain>
    </source>
</reference>